<keyword evidence="1" id="KW-1133">Transmembrane helix</keyword>
<name>A0A2S6G0W8_9CLOT</name>
<protein>
    <submittedName>
        <fullName evidence="2">Uncharacterized protein</fullName>
    </submittedName>
</protein>
<keyword evidence="1" id="KW-0472">Membrane</keyword>
<evidence type="ECO:0000256" key="1">
    <source>
        <dbReference type="SAM" id="Phobius"/>
    </source>
</evidence>
<dbReference type="OrthoDB" id="1934542at2"/>
<comment type="caution">
    <text evidence="2">The sequence shown here is derived from an EMBL/GenBank/DDBJ whole genome shotgun (WGS) entry which is preliminary data.</text>
</comment>
<dbReference type="AlphaFoldDB" id="A0A2S6G0W8"/>
<evidence type="ECO:0000313" key="3">
    <source>
        <dbReference type="Proteomes" id="UP000239863"/>
    </source>
</evidence>
<keyword evidence="1" id="KW-0812">Transmembrane</keyword>
<evidence type="ECO:0000313" key="2">
    <source>
        <dbReference type="EMBL" id="PPK49538.1"/>
    </source>
</evidence>
<gene>
    <name evidence="2" type="ORF">BD821_101199</name>
</gene>
<organism evidence="2 3">
    <name type="scientific">Clostridium algidicarnis DSM 15099</name>
    <dbReference type="NCBI Taxonomy" id="1121295"/>
    <lineage>
        <taxon>Bacteria</taxon>
        <taxon>Bacillati</taxon>
        <taxon>Bacillota</taxon>
        <taxon>Clostridia</taxon>
        <taxon>Eubacteriales</taxon>
        <taxon>Clostridiaceae</taxon>
        <taxon>Clostridium</taxon>
    </lineage>
</organism>
<proteinExistence type="predicted"/>
<dbReference type="Proteomes" id="UP000239863">
    <property type="component" value="Unassembled WGS sequence"/>
</dbReference>
<feature type="transmembrane region" description="Helical" evidence="1">
    <location>
        <begin position="6"/>
        <end position="23"/>
    </location>
</feature>
<accession>A0A2S6G0W8</accession>
<dbReference type="EMBL" id="PTIS01000001">
    <property type="protein sequence ID" value="PPK49538.1"/>
    <property type="molecule type" value="Genomic_DNA"/>
</dbReference>
<reference evidence="2 3" key="1">
    <citation type="submission" date="2018-02" db="EMBL/GenBank/DDBJ databases">
        <title>Genomic Encyclopedia of Archaeal and Bacterial Type Strains, Phase II (KMG-II): from individual species to whole genera.</title>
        <authorList>
            <person name="Goeker M."/>
        </authorList>
    </citation>
    <scope>NUCLEOTIDE SEQUENCE [LARGE SCALE GENOMIC DNA]</scope>
    <source>
        <strain evidence="2 3">DSM 15099</strain>
    </source>
</reference>
<sequence length="115" mass="13474">MKSKGMYKIIIITCLFIMVLGFIKVNVQCNRTKDETIETMSANHKLYEDGSIKEEYLNLYNIVDNAPIKIFYNKNPLDIKILLPKFDIVINKEVFHYSMDKIKGNIKIKINSIRK</sequence>
<dbReference type="RefSeq" id="WP_104408917.1">
    <property type="nucleotide sequence ID" value="NZ_PTIS01000001.1"/>
</dbReference>
<dbReference type="STRING" id="37659.GCA_000703125_02758"/>